<feature type="region of interest" description="Disordered" evidence="1">
    <location>
        <begin position="134"/>
        <end position="156"/>
    </location>
</feature>
<dbReference type="Proteomes" id="UP001352263">
    <property type="component" value="Unassembled WGS sequence"/>
</dbReference>
<reference evidence="2 3" key="1">
    <citation type="submission" date="2023-10" db="EMBL/GenBank/DDBJ databases">
        <title>Noviherbaspirillum sp. CPCC 100848 genome assembly.</title>
        <authorList>
            <person name="Li X.Y."/>
            <person name="Fang X.M."/>
        </authorList>
    </citation>
    <scope>NUCLEOTIDE SEQUENCE [LARGE SCALE GENOMIC DNA]</scope>
    <source>
        <strain evidence="2 3">CPCC 100848</strain>
    </source>
</reference>
<evidence type="ECO:0000313" key="3">
    <source>
        <dbReference type="Proteomes" id="UP001352263"/>
    </source>
</evidence>
<evidence type="ECO:0000313" key="2">
    <source>
        <dbReference type="EMBL" id="MEC4722946.1"/>
    </source>
</evidence>
<gene>
    <name evidence="2" type="ORF">RY831_27685</name>
</gene>
<organism evidence="2 3">
    <name type="scientific">Noviherbaspirillum album</name>
    <dbReference type="NCBI Taxonomy" id="3080276"/>
    <lineage>
        <taxon>Bacteria</taxon>
        <taxon>Pseudomonadati</taxon>
        <taxon>Pseudomonadota</taxon>
        <taxon>Betaproteobacteria</taxon>
        <taxon>Burkholderiales</taxon>
        <taxon>Oxalobacteraceae</taxon>
        <taxon>Noviherbaspirillum</taxon>
    </lineage>
</organism>
<proteinExistence type="predicted"/>
<evidence type="ECO:0000256" key="1">
    <source>
        <dbReference type="SAM" id="MobiDB-lite"/>
    </source>
</evidence>
<keyword evidence="3" id="KW-1185">Reference proteome</keyword>
<sequence length="156" mass="16607">MEQNEQENGAVAGPDDQARAESLAAIQGEVLDAEPVEGTGEGGYSGTVPMNPADEAKDLIQFGLSLFMPLYPSLEVIYTPEKQERLAAVTGPLMAKYNLSLGSIFEKWGAEINFAIVALPLAAETAKAVRADNAAREAAARKAKEDEEARRREAGA</sequence>
<comment type="caution">
    <text evidence="2">The sequence shown here is derived from an EMBL/GenBank/DDBJ whole genome shotgun (WGS) entry which is preliminary data.</text>
</comment>
<protein>
    <submittedName>
        <fullName evidence="2">Uncharacterized protein</fullName>
    </submittedName>
</protein>
<name>A0ABU6JHH8_9BURK</name>
<accession>A0ABU6JHH8</accession>
<dbReference type="RefSeq" id="WP_326509573.1">
    <property type="nucleotide sequence ID" value="NZ_JAWIIV010000040.1"/>
</dbReference>
<dbReference type="EMBL" id="JAWIIV010000040">
    <property type="protein sequence ID" value="MEC4722946.1"/>
    <property type="molecule type" value="Genomic_DNA"/>
</dbReference>